<reference evidence="3" key="2">
    <citation type="submission" date="2024-01" db="EMBL/GenBank/DDBJ databases">
        <title>Roseobacter fucihabitans sp. nov., isolated from the brown alga Fucus spiralis.</title>
        <authorList>
            <person name="Hahnke S."/>
            <person name="Berger M."/>
            <person name="Schlingloff A."/>
            <person name="Athale I."/>
            <person name="Neumann-Schaal M."/>
            <person name="Adenaya A."/>
            <person name="Poehlein A."/>
            <person name="Daniel R."/>
            <person name="Pertersen J."/>
            <person name="Brinkhoff T."/>
        </authorList>
    </citation>
    <scope>NUCLEOTIDE SEQUENCE [LARGE SCALE GENOMIC DNA]</scope>
    <source>
        <strain evidence="3">B14</strain>
    </source>
</reference>
<dbReference type="Proteomes" id="UP001318682">
    <property type="component" value="Chromosome"/>
</dbReference>
<evidence type="ECO:0000256" key="1">
    <source>
        <dbReference type="SAM" id="SignalP"/>
    </source>
</evidence>
<name>A0ABZ2BUX0_9RHOB</name>
<reference evidence="2 3" key="1">
    <citation type="submission" date="2015-07" db="EMBL/GenBank/DDBJ databases">
        <authorList>
            <person name="Voget S."/>
            <person name="Dogs M."/>
            <person name="Brinkhoff T.H."/>
            <person name="Daniel R."/>
        </authorList>
    </citation>
    <scope>NUCLEOTIDE SEQUENCE [LARGE SCALE GENOMIC DNA]</scope>
    <source>
        <strain evidence="2 3">B14</strain>
    </source>
</reference>
<feature type="chain" id="PRO_5046370748" description="AAA+ family ATPase" evidence="1">
    <location>
        <begin position="21"/>
        <end position="106"/>
    </location>
</feature>
<feature type="signal peptide" evidence="1">
    <location>
        <begin position="1"/>
        <end position="20"/>
    </location>
</feature>
<sequence length="106" mass="11989">MKNLLIALFAVLVLSHPLRAQEEDAPSIMERGAQQFLEGLLLEMEPAFEGMRGFMQEMGPALSELMGQIEDWSVYEAPEILENGDIIIRRKPQDIPPEETPPQIEL</sequence>
<organism evidence="2 3">
    <name type="scientific">Roseobacter fucihabitans</name>
    <dbReference type="NCBI Taxonomy" id="1537242"/>
    <lineage>
        <taxon>Bacteria</taxon>
        <taxon>Pseudomonadati</taxon>
        <taxon>Pseudomonadota</taxon>
        <taxon>Alphaproteobacteria</taxon>
        <taxon>Rhodobacterales</taxon>
        <taxon>Roseobacteraceae</taxon>
        <taxon>Roseobacter</taxon>
    </lineage>
</organism>
<protein>
    <recommendedName>
        <fullName evidence="4">AAA+ family ATPase</fullName>
    </recommendedName>
</protein>
<keyword evidence="3" id="KW-1185">Reference proteome</keyword>
<evidence type="ECO:0008006" key="4">
    <source>
        <dbReference type="Google" id="ProtNLM"/>
    </source>
</evidence>
<accession>A0ABZ2BUX0</accession>
<dbReference type="EMBL" id="CP143423">
    <property type="protein sequence ID" value="WVX49805.1"/>
    <property type="molecule type" value="Genomic_DNA"/>
</dbReference>
<keyword evidence="1" id="KW-0732">Signal</keyword>
<dbReference type="RefSeq" id="WP_187429234.1">
    <property type="nucleotide sequence ID" value="NZ_CP143423.1"/>
</dbReference>
<gene>
    <name evidence="2" type="ORF">ROLI_029000</name>
</gene>
<evidence type="ECO:0000313" key="3">
    <source>
        <dbReference type="Proteomes" id="UP001318682"/>
    </source>
</evidence>
<evidence type="ECO:0000313" key="2">
    <source>
        <dbReference type="EMBL" id="WVX49805.1"/>
    </source>
</evidence>
<proteinExistence type="predicted"/>